<keyword evidence="3" id="KW-1185">Reference proteome</keyword>
<proteinExistence type="predicted"/>
<dbReference type="Pfam" id="PF15901">
    <property type="entry name" value="Sortilin_C"/>
    <property type="match status" value="1"/>
</dbReference>
<dbReference type="Proteomes" id="UP000031668">
    <property type="component" value="Unassembled WGS sequence"/>
</dbReference>
<dbReference type="InterPro" id="IPR050310">
    <property type="entry name" value="VPS10-sortilin"/>
</dbReference>
<gene>
    <name evidence="2" type="ORF">RF11_15525</name>
</gene>
<name>A0A0C2N949_THEKT</name>
<protein>
    <submittedName>
        <fullName evidence="2">Vacuolar protein sorting/targeting protein 10</fullName>
    </submittedName>
</protein>
<evidence type="ECO:0000313" key="2">
    <source>
        <dbReference type="EMBL" id="KII72865.1"/>
    </source>
</evidence>
<feature type="domain" description="Sortilin C-terminal" evidence="1">
    <location>
        <begin position="88"/>
        <end position="186"/>
    </location>
</feature>
<dbReference type="InterPro" id="IPR031777">
    <property type="entry name" value="Sortilin_C"/>
</dbReference>
<dbReference type="GO" id="GO:0016020">
    <property type="term" value="C:membrane"/>
    <property type="evidence" value="ECO:0007669"/>
    <property type="project" value="TreeGrafter"/>
</dbReference>
<dbReference type="PANTHER" id="PTHR12106:SF27">
    <property type="entry name" value="SORTILIN-RELATED RECEPTOR"/>
    <property type="match status" value="1"/>
</dbReference>
<sequence>MLDPSIQNLVIVNRGGLVFGTERKTGRIWYSFDEGRNWEKINEDTDKFEELFPLEYPNDLVIGSINFNKPKNMYSFFEFNFNQAISSFYLMTERTCQSDDFETWHVPRYFGNCFQGQEIFYLKKKPSTICFDNRTEVLPTSKSCPCSLEDFQWYIITDHSKPDYYYQGDFCVLDPLSNLNESNKTCRDGGIPLIGWDGYDVIKIVSLNSIPIHVLLV</sequence>
<organism evidence="2 3">
    <name type="scientific">Thelohanellus kitauei</name>
    <name type="common">Myxosporean</name>
    <dbReference type="NCBI Taxonomy" id="669202"/>
    <lineage>
        <taxon>Eukaryota</taxon>
        <taxon>Metazoa</taxon>
        <taxon>Cnidaria</taxon>
        <taxon>Myxozoa</taxon>
        <taxon>Myxosporea</taxon>
        <taxon>Bivalvulida</taxon>
        <taxon>Platysporina</taxon>
        <taxon>Myxobolidae</taxon>
        <taxon>Thelohanellus</taxon>
    </lineage>
</organism>
<dbReference type="GO" id="GO:0005794">
    <property type="term" value="C:Golgi apparatus"/>
    <property type="evidence" value="ECO:0007669"/>
    <property type="project" value="TreeGrafter"/>
</dbReference>
<evidence type="ECO:0000259" key="1">
    <source>
        <dbReference type="Pfam" id="PF15901"/>
    </source>
</evidence>
<dbReference type="EMBL" id="JWZT01001085">
    <property type="protein sequence ID" value="KII72865.1"/>
    <property type="molecule type" value="Genomic_DNA"/>
</dbReference>
<accession>A0A0C2N949</accession>
<evidence type="ECO:0000313" key="3">
    <source>
        <dbReference type="Proteomes" id="UP000031668"/>
    </source>
</evidence>
<dbReference type="AlphaFoldDB" id="A0A0C2N949"/>
<comment type="caution">
    <text evidence="2">The sequence shown here is derived from an EMBL/GenBank/DDBJ whole genome shotgun (WGS) entry which is preliminary data.</text>
</comment>
<dbReference type="GO" id="GO:0006892">
    <property type="term" value="P:post-Golgi vesicle-mediated transport"/>
    <property type="evidence" value="ECO:0007669"/>
    <property type="project" value="TreeGrafter"/>
</dbReference>
<dbReference type="OrthoDB" id="5949766at2759"/>
<dbReference type="Gene3D" id="2.10.70.80">
    <property type="match status" value="1"/>
</dbReference>
<reference evidence="2 3" key="1">
    <citation type="journal article" date="2014" name="Genome Biol. Evol.">
        <title>The genome of the myxosporean Thelohanellus kitauei shows adaptations to nutrient acquisition within its fish host.</title>
        <authorList>
            <person name="Yang Y."/>
            <person name="Xiong J."/>
            <person name="Zhou Z."/>
            <person name="Huo F."/>
            <person name="Miao W."/>
            <person name="Ran C."/>
            <person name="Liu Y."/>
            <person name="Zhang J."/>
            <person name="Feng J."/>
            <person name="Wang M."/>
            <person name="Wang M."/>
            <person name="Wang L."/>
            <person name="Yao B."/>
        </authorList>
    </citation>
    <scope>NUCLEOTIDE SEQUENCE [LARGE SCALE GENOMIC DNA]</scope>
    <source>
        <strain evidence="2">Wuqing</strain>
    </source>
</reference>
<dbReference type="PANTHER" id="PTHR12106">
    <property type="entry name" value="SORTILIN RELATED"/>
    <property type="match status" value="1"/>
</dbReference>